<comment type="caution">
    <text evidence="1">The sequence shown here is derived from an EMBL/GenBank/DDBJ whole genome shotgun (WGS) entry which is preliminary data.</text>
</comment>
<dbReference type="Proteomes" id="UP000004263">
    <property type="component" value="Unassembled WGS sequence"/>
</dbReference>
<accession>Q1N6G1</accession>
<dbReference type="EMBL" id="AAQH01000001">
    <property type="protein sequence ID" value="EAT13631.1"/>
    <property type="molecule type" value="Genomic_DNA"/>
</dbReference>
<reference evidence="1 2" key="1">
    <citation type="submission" date="2006-03" db="EMBL/GenBank/DDBJ databases">
        <authorList>
            <person name="Pinhassi J."/>
            <person name="Pedros-Alio C."/>
            <person name="Ferriera S."/>
            <person name="Johnson J."/>
            <person name="Kravitz S."/>
            <person name="Halpern A."/>
            <person name="Remington K."/>
            <person name="Beeson K."/>
            <person name="Tran B."/>
            <person name="Rogers Y.-H."/>
            <person name="Friedman R."/>
            <person name="Venter J.C."/>
        </authorList>
    </citation>
    <scope>NUCLEOTIDE SEQUENCE [LARGE SCALE GENOMIC DNA]</scope>
    <source>
        <strain evidence="1 2">RED65</strain>
    </source>
</reference>
<name>Q1N6G1_9GAMM</name>
<dbReference type="RefSeq" id="WP_007017052.1">
    <property type="nucleotide sequence ID" value="NZ_CH724113.1"/>
</dbReference>
<organism evidence="1 2">
    <name type="scientific">Bermanella marisrubri</name>
    <dbReference type="NCBI Taxonomy" id="207949"/>
    <lineage>
        <taxon>Bacteria</taxon>
        <taxon>Pseudomonadati</taxon>
        <taxon>Pseudomonadota</taxon>
        <taxon>Gammaproteobacteria</taxon>
        <taxon>Oceanospirillales</taxon>
        <taxon>Oceanospirillaceae</taxon>
        <taxon>Bermanella</taxon>
    </lineage>
</organism>
<evidence type="ECO:0000313" key="1">
    <source>
        <dbReference type="EMBL" id="EAT13631.1"/>
    </source>
</evidence>
<protein>
    <submittedName>
        <fullName evidence="1">Uncharacterized protein</fullName>
    </submittedName>
</protein>
<dbReference type="AlphaFoldDB" id="Q1N6G1"/>
<gene>
    <name evidence="1" type="ORF">RED65_09574</name>
</gene>
<dbReference type="HOGENOM" id="CLU_178617_0_0_6"/>
<proteinExistence type="predicted"/>
<evidence type="ECO:0000313" key="2">
    <source>
        <dbReference type="Proteomes" id="UP000004263"/>
    </source>
</evidence>
<keyword evidence="2" id="KW-1185">Reference proteome</keyword>
<sequence>MQVNPMVNTLVQHIMVNEEDIGAWRRNLIQNQIFDAQEVKDLSEREISLIHHALLVQKFSQMSSEELNREIENHNVQYHLNLETDDFQMGAVAY</sequence>